<keyword evidence="2 4" id="KW-0479">Metal-binding</keyword>
<evidence type="ECO:0000256" key="3">
    <source>
        <dbReference type="ARBA" id="ARBA00022833"/>
    </source>
</evidence>
<dbReference type="Proteomes" id="UP000438093">
    <property type="component" value="Unassembled WGS sequence"/>
</dbReference>
<feature type="binding site" evidence="4">
    <location>
        <position position="92"/>
    </location>
    <ligand>
        <name>Zn(2+)</name>
        <dbReference type="ChEBI" id="CHEBI:29105"/>
    </ligand>
</feature>
<dbReference type="PANTHER" id="PTHR34535">
    <property type="entry name" value="HYDROGENASE MATURATION FACTOR HYPA"/>
    <property type="match status" value="1"/>
</dbReference>
<proteinExistence type="inferred from homology"/>
<dbReference type="InterPro" id="IPR000688">
    <property type="entry name" value="HypA/HybF"/>
</dbReference>
<dbReference type="RefSeq" id="WP_154333397.1">
    <property type="nucleotide sequence ID" value="NZ_VTFY01000007.1"/>
</dbReference>
<evidence type="ECO:0000256" key="2">
    <source>
        <dbReference type="ARBA" id="ARBA00022723"/>
    </source>
</evidence>
<evidence type="ECO:0000256" key="1">
    <source>
        <dbReference type="ARBA" id="ARBA00022596"/>
    </source>
</evidence>
<organism evidence="5 6">
    <name type="scientific">Eggerthella guodeyinii</name>
    <dbReference type="NCBI Taxonomy" id="2690837"/>
    <lineage>
        <taxon>Bacteria</taxon>
        <taxon>Bacillati</taxon>
        <taxon>Actinomycetota</taxon>
        <taxon>Coriobacteriia</taxon>
        <taxon>Eggerthellales</taxon>
        <taxon>Eggerthellaceae</taxon>
        <taxon>Eggerthella</taxon>
    </lineage>
</organism>
<dbReference type="GO" id="GO:0008270">
    <property type="term" value="F:zinc ion binding"/>
    <property type="evidence" value="ECO:0007669"/>
    <property type="project" value="UniProtKB-UniRule"/>
</dbReference>
<dbReference type="PIRSF" id="PIRSF004761">
    <property type="entry name" value="Hydrgn_mat_HypA"/>
    <property type="match status" value="1"/>
</dbReference>
<accession>A0A6N7RNC4</accession>
<dbReference type="Pfam" id="PF01155">
    <property type="entry name" value="HypA"/>
    <property type="match status" value="1"/>
</dbReference>
<name>A0A6N7RNC4_9ACTN</name>
<feature type="binding site" evidence="4">
    <location>
        <position position="2"/>
    </location>
    <ligand>
        <name>Ni(2+)</name>
        <dbReference type="ChEBI" id="CHEBI:49786"/>
    </ligand>
</feature>
<sequence>MHEMALVRNVVDVVLDEAEAAHAAEVCAVHLVIGEGRDVVEEYFESLFQFLARGTVAERAGVVIRRVPYRVQCNRCGAVFHVNVIDRATWACPACEAYQDYKLVSGMEFSISKIEAVERERTSA</sequence>
<gene>
    <name evidence="4" type="primary">hypA</name>
    <name evidence="5" type="ORF">GJG86_08495</name>
</gene>
<comment type="caution">
    <text evidence="5">The sequence shown here is derived from an EMBL/GenBank/DDBJ whole genome shotgun (WGS) entry which is preliminary data.</text>
</comment>
<keyword evidence="1 4" id="KW-0533">Nickel</keyword>
<protein>
    <recommendedName>
        <fullName evidence="4">Hydrogenase maturation factor HypA</fullName>
    </recommendedName>
</protein>
<comment type="similarity">
    <text evidence="4">Belongs to the HypA/HybF family.</text>
</comment>
<dbReference type="PANTHER" id="PTHR34535:SF3">
    <property type="entry name" value="HYDROGENASE MATURATION FACTOR HYPA"/>
    <property type="match status" value="1"/>
</dbReference>
<feature type="binding site" evidence="4">
    <location>
        <position position="73"/>
    </location>
    <ligand>
        <name>Zn(2+)</name>
        <dbReference type="ChEBI" id="CHEBI:29105"/>
    </ligand>
</feature>
<dbReference type="Gene3D" id="3.30.2320.80">
    <property type="match status" value="1"/>
</dbReference>
<dbReference type="HAMAP" id="MF_00213">
    <property type="entry name" value="HypA_HybF"/>
    <property type="match status" value="1"/>
</dbReference>
<keyword evidence="3 4" id="KW-0862">Zinc</keyword>
<dbReference type="GO" id="GO:0051604">
    <property type="term" value="P:protein maturation"/>
    <property type="evidence" value="ECO:0007669"/>
    <property type="project" value="InterPro"/>
</dbReference>
<keyword evidence="6" id="KW-1185">Reference proteome</keyword>
<evidence type="ECO:0000313" key="5">
    <source>
        <dbReference type="EMBL" id="MRX82532.1"/>
    </source>
</evidence>
<feature type="binding site" evidence="4">
    <location>
        <position position="95"/>
    </location>
    <ligand>
        <name>Zn(2+)</name>
        <dbReference type="ChEBI" id="CHEBI:29105"/>
    </ligand>
</feature>
<feature type="binding site" evidence="4">
    <location>
        <position position="76"/>
    </location>
    <ligand>
        <name>Zn(2+)</name>
        <dbReference type="ChEBI" id="CHEBI:29105"/>
    </ligand>
</feature>
<comment type="function">
    <text evidence="4">Involved in the maturation of [NiFe] hydrogenases. Required for nickel insertion into the metal center of the hydrogenase.</text>
</comment>
<dbReference type="AlphaFoldDB" id="A0A6N7RNC4"/>
<dbReference type="EMBL" id="VTFY01000007">
    <property type="protein sequence ID" value="MRX82532.1"/>
    <property type="molecule type" value="Genomic_DNA"/>
</dbReference>
<dbReference type="GO" id="GO:0016151">
    <property type="term" value="F:nickel cation binding"/>
    <property type="evidence" value="ECO:0007669"/>
    <property type="project" value="UniProtKB-UniRule"/>
</dbReference>
<evidence type="ECO:0000256" key="4">
    <source>
        <dbReference type="HAMAP-Rule" id="MF_00213"/>
    </source>
</evidence>
<reference evidence="6" key="1">
    <citation type="submission" date="2019-08" db="EMBL/GenBank/DDBJ databases">
        <title>Arthrobacter sp. nov., isolated from plateau pika and Tibetan wild ass.</title>
        <authorList>
            <person name="Ge Y."/>
        </authorList>
    </citation>
    <scope>NUCLEOTIDE SEQUENCE [LARGE SCALE GENOMIC DNA]</scope>
    <source>
        <strain evidence="6">HF-4214</strain>
    </source>
</reference>
<evidence type="ECO:0000313" key="6">
    <source>
        <dbReference type="Proteomes" id="UP000438093"/>
    </source>
</evidence>